<dbReference type="Proteomes" id="UP000321816">
    <property type="component" value="Chromosome"/>
</dbReference>
<protein>
    <submittedName>
        <fullName evidence="10">Energy-coupling factor transporter ATPase</fullName>
    </submittedName>
</protein>
<evidence type="ECO:0000259" key="9">
    <source>
        <dbReference type="PROSITE" id="PS50893"/>
    </source>
</evidence>
<keyword evidence="5" id="KW-0547">Nucleotide-binding</keyword>
<name>A0A5C7FFD8_9BACI</name>
<dbReference type="NCBIfam" id="NF010167">
    <property type="entry name" value="PRK13648.1"/>
    <property type="match status" value="2"/>
</dbReference>
<dbReference type="InterPro" id="IPR015856">
    <property type="entry name" value="ABC_transpr_CbiO/EcfA_su"/>
</dbReference>
<keyword evidence="11" id="KW-1185">Reference proteome</keyword>
<dbReference type="PANTHER" id="PTHR43553">
    <property type="entry name" value="HEAVY METAL TRANSPORTER"/>
    <property type="match status" value="1"/>
</dbReference>
<evidence type="ECO:0000256" key="5">
    <source>
        <dbReference type="ARBA" id="ARBA00022741"/>
    </source>
</evidence>
<proteinExistence type="inferred from homology"/>
<dbReference type="PROSITE" id="PS50893">
    <property type="entry name" value="ABC_TRANSPORTER_2"/>
    <property type="match status" value="2"/>
</dbReference>
<keyword evidence="6" id="KW-0067">ATP-binding</keyword>
<organism evidence="10 11">
    <name type="scientific">Alkalicoccus halolimnae</name>
    <dbReference type="NCBI Taxonomy" id="1667239"/>
    <lineage>
        <taxon>Bacteria</taxon>
        <taxon>Bacillati</taxon>
        <taxon>Bacillota</taxon>
        <taxon>Bacilli</taxon>
        <taxon>Bacillales</taxon>
        <taxon>Bacillaceae</taxon>
        <taxon>Alkalicoccus</taxon>
    </lineage>
</organism>
<reference evidence="10 11" key="1">
    <citation type="submission" date="2024-01" db="EMBL/GenBank/DDBJ databases">
        <title>Complete Genome Sequence of Alkalicoccus halolimnae BZ-SZ-XJ29T, a Moderately Halophilic Bacterium Isolated from a Salt Lake.</title>
        <authorList>
            <person name="Zhao B."/>
        </authorList>
    </citation>
    <scope>NUCLEOTIDE SEQUENCE [LARGE SCALE GENOMIC DNA]</scope>
    <source>
        <strain evidence="10 11">BZ-SZ-XJ29</strain>
    </source>
</reference>
<evidence type="ECO:0000313" key="10">
    <source>
        <dbReference type="EMBL" id="WWD80928.1"/>
    </source>
</evidence>
<keyword evidence="8" id="KW-0472">Membrane</keyword>
<dbReference type="InterPro" id="IPR050095">
    <property type="entry name" value="ECF_ABC_transporter_ATP-bd"/>
</dbReference>
<dbReference type="SMART" id="SM00382">
    <property type="entry name" value="AAA"/>
    <property type="match status" value="2"/>
</dbReference>
<evidence type="ECO:0000256" key="3">
    <source>
        <dbReference type="ARBA" id="ARBA00022448"/>
    </source>
</evidence>
<dbReference type="OrthoDB" id="501320at2"/>
<accession>A0A5C7FFD8</accession>
<sequence>MAEKHPKPNFPLLEVEHFSFGFEEQALLKDLSFTLQKEAFTLVGGASGSGKSTLALCLNGLYPEAVEGWKQGSIRFRGKEAEEFEKGSLSQKIGVVFQDPESQFCMMKVEDELAFVLENQKVPSSAMEKKIDSVLEEIGMTAHKHDVIHELSGGQKQKIALASILLMQPELLVLDEPTANLDPVSSVEFIELVNSVQRERQCRVLIIEHQPDDWFPLLERVLLLGRNGSILADGSPYDIYRSKQMLFEEGIHIPLFMQPPETLVEKQNPDCREEILKVKGLAFFRGEKTILSDVDFQLNKGEFVAFAGENGAGKSTLLQLLARLIQPQKGHIVFDGKPLNDWGEGALRQKSGYVFQNPEHQFITDSVDEELSFGMLMNEKTDVKTRVELLLKKFHLKEHQHANPFSLSGGQKRRLSVAAMLDDTPDILFFDEPTFGQDAGTTEELMKMVTALQREGTTIIFVTHDMELVDRYCGRVLVLSGSRLAFNGEPEKLWGRQELLKQARLRLPFRKREEKAYGIVD</sequence>
<dbReference type="InterPro" id="IPR003439">
    <property type="entry name" value="ABC_transporter-like_ATP-bd"/>
</dbReference>
<dbReference type="SUPFAM" id="SSF52540">
    <property type="entry name" value="P-loop containing nucleoside triphosphate hydrolases"/>
    <property type="match status" value="2"/>
</dbReference>
<dbReference type="GO" id="GO:0016887">
    <property type="term" value="F:ATP hydrolysis activity"/>
    <property type="evidence" value="ECO:0007669"/>
    <property type="project" value="InterPro"/>
</dbReference>
<evidence type="ECO:0000313" key="11">
    <source>
        <dbReference type="Proteomes" id="UP000321816"/>
    </source>
</evidence>
<keyword evidence="3" id="KW-0813">Transport</keyword>
<dbReference type="EMBL" id="CP144914">
    <property type="protein sequence ID" value="WWD80928.1"/>
    <property type="molecule type" value="Genomic_DNA"/>
</dbReference>
<comment type="subcellular location">
    <subcellularLocation>
        <location evidence="1">Cell membrane</location>
        <topology evidence="1">Peripheral membrane protein</topology>
    </subcellularLocation>
</comment>
<comment type="similarity">
    <text evidence="2">Belongs to the ABC transporter superfamily.</text>
</comment>
<dbReference type="GO" id="GO:0043190">
    <property type="term" value="C:ATP-binding cassette (ABC) transporter complex"/>
    <property type="evidence" value="ECO:0007669"/>
    <property type="project" value="TreeGrafter"/>
</dbReference>
<evidence type="ECO:0000256" key="1">
    <source>
        <dbReference type="ARBA" id="ARBA00004202"/>
    </source>
</evidence>
<gene>
    <name evidence="10" type="ORF">FTX54_005030</name>
</gene>
<evidence type="ECO:0000256" key="4">
    <source>
        <dbReference type="ARBA" id="ARBA00022475"/>
    </source>
</evidence>
<dbReference type="Pfam" id="PF00005">
    <property type="entry name" value="ABC_tran"/>
    <property type="match status" value="2"/>
</dbReference>
<evidence type="ECO:0000256" key="8">
    <source>
        <dbReference type="ARBA" id="ARBA00023136"/>
    </source>
</evidence>
<evidence type="ECO:0000256" key="6">
    <source>
        <dbReference type="ARBA" id="ARBA00022840"/>
    </source>
</evidence>
<keyword evidence="7" id="KW-1278">Translocase</keyword>
<evidence type="ECO:0000256" key="2">
    <source>
        <dbReference type="ARBA" id="ARBA00005417"/>
    </source>
</evidence>
<evidence type="ECO:0000256" key="7">
    <source>
        <dbReference type="ARBA" id="ARBA00022967"/>
    </source>
</evidence>
<keyword evidence="4" id="KW-1003">Cell membrane</keyword>
<dbReference type="GO" id="GO:0005524">
    <property type="term" value="F:ATP binding"/>
    <property type="evidence" value="ECO:0007669"/>
    <property type="project" value="UniProtKB-KW"/>
</dbReference>
<feature type="domain" description="ABC transporter" evidence="9">
    <location>
        <begin position="276"/>
        <end position="506"/>
    </location>
</feature>
<dbReference type="InterPro" id="IPR017871">
    <property type="entry name" value="ABC_transporter-like_CS"/>
</dbReference>
<dbReference type="KEGG" id="ahal:FTX54_005030"/>
<feature type="domain" description="ABC transporter" evidence="9">
    <location>
        <begin position="13"/>
        <end position="252"/>
    </location>
</feature>
<dbReference type="InterPro" id="IPR003593">
    <property type="entry name" value="AAA+_ATPase"/>
</dbReference>
<dbReference type="GO" id="GO:0042626">
    <property type="term" value="F:ATPase-coupled transmembrane transporter activity"/>
    <property type="evidence" value="ECO:0007669"/>
    <property type="project" value="TreeGrafter"/>
</dbReference>
<dbReference type="PROSITE" id="PS00211">
    <property type="entry name" value="ABC_TRANSPORTER_1"/>
    <property type="match status" value="2"/>
</dbReference>
<dbReference type="Gene3D" id="3.40.50.300">
    <property type="entry name" value="P-loop containing nucleotide triphosphate hydrolases"/>
    <property type="match status" value="2"/>
</dbReference>
<dbReference type="RefSeq" id="WP_147803156.1">
    <property type="nucleotide sequence ID" value="NZ_CP144914.1"/>
</dbReference>
<dbReference type="AlphaFoldDB" id="A0A5C7FFD8"/>
<dbReference type="PANTHER" id="PTHR43553:SF19">
    <property type="entry name" value="HMP_THIAMINE IMPORT ATP-BINDING PROTEIN YKOD-RELATED"/>
    <property type="match status" value="1"/>
</dbReference>
<dbReference type="CDD" id="cd03225">
    <property type="entry name" value="ABC_cobalt_CbiO_domain1"/>
    <property type="match status" value="2"/>
</dbReference>
<dbReference type="InterPro" id="IPR027417">
    <property type="entry name" value="P-loop_NTPase"/>
</dbReference>